<dbReference type="Proteomes" id="UP001057375">
    <property type="component" value="Unassembled WGS sequence"/>
</dbReference>
<proteinExistence type="predicted"/>
<keyword evidence="2" id="KW-1185">Reference proteome</keyword>
<gene>
    <name evidence="1" type="ORF">ADUPG1_002859</name>
</gene>
<evidence type="ECO:0000313" key="1">
    <source>
        <dbReference type="EMBL" id="GKT34711.1"/>
    </source>
</evidence>
<protein>
    <submittedName>
        <fullName evidence="1">Metalloregulator ArsR/SmtB family transcription factor</fullName>
    </submittedName>
</protein>
<sequence>MTQVESKLSPDDTAFIQAIGTETRGWLKVIEKLINIHVDGMTNTEEIILDLLKNADCLFQDVSDADHNTTATFLQLWKDIFNTETSKHSKKLLEKSIEIHDRISAEDFPAYLTGVSDRVRLIDHDTM</sequence>
<accession>A0ABQ5KRT4</accession>
<dbReference type="EMBL" id="BQXS01003577">
    <property type="protein sequence ID" value="GKT34711.1"/>
    <property type="molecule type" value="Genomic_DNA"/>
</dbReference>
<feature type="non-terminal residue" evidence="1">
    <location>
        <position position="127"/>
    </location>
</feature>
<organism evidence="1 2">
    <name type="scientific">Aduncisulcus paluster</name>
    <dbReference type="NCBI Taxonomy" id="2918883"/>
    <lineage>
        <taxon>Eukaryota</taxon>
        <taxon>Metamonada</taxon>
        <taxon>Carpediemonas-like organisms</taxon>
        <taxon>Aduncisulcus</taxon>
    </lineage>
</organism>
<evidence type="ECO:0000313" key="2">
    <source>
        <dbReference type="Proteomes" id="UP001057375"/>
    </source>
</evidence>
<reference evidence="1" key="1">
    <citation type="submission" date="2022-03" db="EMBL/GenBank/DDBJ databases">
        <title>Draft genome sequence of Aduncisulcus paluster, a free-living microaerophilic Fornicata.</title>
        <authorList>
            <person name="Yuyama I."/>
            <person name="Kume K."/>
            <person name="Tamura T."/>
            <person name="Inagaki Y."/>
            <person name="Hashimoto T."/>
        </authorList>
    </citation>
    <scope>NUCLEOTIDE SEQUENCE</scope>
    <source>
        <strain evidence="1">NY0171</strain>
    </source>
</reference>
<name>A0ABQ5KRT4_9EUKA</name>
<comment type="caution">
    <text evidence="1">The sequence shown here is derived from an EMBL/GenBank/DDBJ whole genome shotgun (WGS) entry which is preliminary data.</text>
</comment>